<dbReference type="AlphaFoldDB" id="A0A1E3SBZ4"/>
<dbReference type="STRING" id="28445.BHQ20_16160"/>
<keyword evidence="10" id="KW-0472">Membrane</keyword>
<evidence type="ECO:0000256" key="4">
    <source>
        <dbReference type="ARBA" id="ARBA00022741"/>
    </source>
</evidence>
<dbReference type="EC" id="2.7.11.1" evidence="1"/>
<keyword evidence="6" id="KW-0067">ATP-binding</keyword>
<comment type="catalytic activity">
    <reaction evidence="7">
        <text>L-threonyl-[protein] + ATP = O-phospho-L-threonyl-[protein] + ADP + H(+)</text>
        <dbReference type="Rhea" id="RHEA:46608"/>
        <dbReference type="Rhea" id="RHEA-COMP:11060"/>
        <dbReference type="Rhea" id="RHEA-COMP:11605"/>
        <dbReference type="ChEBI" id="CHEBI:15378"/>
        <dbReference type="ChEBI" id="CHEBI:30013"/>
        <dbReference type="ChEBI" id="CHEBI:30616"/>
        <dbReference type="ChEBI" id="CHEBI:61977"/>
        <dbReference type="ChEBI" id="CHEBI:456216"/>
        <dbReference type="EC" id="2.7.11.1"/>
    </reaction>
</comment>
<dbReference type="GO" id="GO:0004674">
    <property type="term" value="F:protein serine/threonine kinase activity"/>
    <property type="evidence" value="ECO:0007669"/>
    <property type="project" value="UniProtKB-KW"/>
</dbReference>
<dbReference type="PROSITE" id="PS50011">
    <property type="entry name" value="PROTEIN_KINASE_DOM"/>
    <property type="match status" value="1"/>
</dbReference>
<evidence type="ECO:0000256" key="3">
    <source>
        <dbReference type="ARBA" id="ARBA00022679"/>
    </source>
</evidence>
<evidence type="ECO:0000313" key="13">
    <source>
        <dbReference type="Proteomes" id="UP000192739"/>
    </source>
</evidence>
<dbReference type="PANTHER" id="PTHR43289">
    <property type="entry name" value="MITOGEN-ACTIVATED PROTEIN KINASE KINASE KINASE 20-RELATED"/>
    <property type="match status" value="1"/>
</dbReference>
<keyword evidence="2 12" id="KW-0723">Serine/threonine-protein kinase</keyword>
<keyword evidence="13" id="KW-1185">Reference proteome</keyword>
<dbReference type="Pfam" id="PF00069">
    <property type="entry name" value="Pkinase"/>
    <property type="match status" value="1"/>
</dbReference>
<evidence type="ECO:0000256" key="8">
    <source>
        <dbReference type="ARBA" id="ARBA00048679"/>
    </source>
</evidence>
<feature type="compositionally biased region" description="Polar residues" evidence="9">
    <location>
        <begin position="282"/>
        <end position="291"/>
    </location>
</feature>
<dbReference type="InterPro" id="IPR008271">
    <property type="entry name" value="Ser/Thr_kinase_AS"/>
</dbReference>
<name>A0A1E3SBZ4_MYCIE</name>
<proteinExistence type="predicted"/>
<evidence type="ECO:0000256" key="10">
    <source>
        <dbReference type="SAM" id="Phobius"/>
    </source>
</evidence>
<keyword evidence="5 12" id="KW-0418">Kinase</keyword>
<dbReference type="FunFam" id="3.30.200.20:FF:000035">
    <property type="entry name" value="Serine/threonine protein kinase Stk1"/>
    <property type="match status" value="1"/>
</dbReference>
<dbReference type="Proteomes" id="UP000192739">
    <property type="component" value="Unassembled WGS sequence"/>
</dbReference>
<accession>A0A1E3SBZ4</accession>
<dbReference type="EMBL" id="MVHT01000020">
    <property type="protein sequence ID" value="ORB07186.1"/>
    <property type="molecule type" value="Genomic_DNA"/>
</dbReference>
<evidence type="ECO:0000259" key="11">
    <source>
        <dbReference type="PROSITE" id="PS50011"/>
    </source>
</evidence>
<organism evidence="12 13">
    <name type="scientific">Mycobacterium intermedium</name>
    <dbReference type="NCBI Taxonomy" id="28445"/>
    <lineage>
        <taxon>Bacteria</taxon>
        <taxon>Bacillati</taxon>
        <taxon>Actinomycetota</taxon>
        <taxon>Actinomycetes</taxon>
        <taxon>Mycobacteriales</taxon>
        <taxon>Mycobacteriaceae</taxon>
        <taxon>Mycobacterium</taxon>
        <taxon>Mycobacterium simiae complex</taxon>
    </lineage>
</organism>
<dbReference type="Gene3D" id="1.10.510.10">
    <property type="entry name" value="Transferase(Phosphotransferase) domain 1"/>
    <property type="match status" value="1"/>
</dbReference>
<evidence type="ECO:0000256" key="9">
    <source>
        <dbReference type="SAM" id="MobiDB-lite"/>
    </source>
</evidence>
<comment type="caution">
    <text evidence="12">The sequence shown here is derived from an EMBL/GenBank/DDBJ whole genome shotgun (WGS) entry which is preliminary data.</text>
</comment>
<feature type="region of interest" description="Disordered" evidence="9">
    <location>
        <begin position="370"/>
        <end position="393"/>
    </location>
</feature>
<dbReference type="InterPro" id="IPR011009">
    <property type="entry name" value="Kinase-like_dom_sf"/>
</dbReference>
<comment type="catalytic activity">
    <reaction evidence="8">
        <text>L-seryl-[protein] + ATP = O-phospho-L-seryl-[protein] + ADP + H(+)</text>
        <dbReference type="Rhea" id="RHEA:17989"/>
        <dbReference type="Rhea" id="RHEA-COMP:9863"/>
        <dbReference type="Rhea" id="RHEA-COMP:11604"/>
        <dbReference type="ChEBI" id="CHEBI:15378"/>
        <dbReference type="ChEBI" id="CHEBI:29999"/>
        <dbReference type="ChEBI" id="CHEBI:30616"/>
        <dbReference type="ChEBI" id="CHEBI:83421"/>
        <dbReference type="ChEBI" id="CHEBI:456216"/>
        <dbReference type="EC" id="2.7.11.1"/>
    </reaction>
</comment>
<keyword evidence="4" id="KW-0547">Nucleotide-binding</keyword>
<keyword evidence="10" id="KW-1133">Transmembrane helix</keyword>
<evidence type="ECO:0000256" key="6">
    <source>
        <dbReference type="ARBA" id="ARBA00022840"/>
    </source>
</evidence>
<feature type="compositionally biased region" description="Polar residues" evidence="9">
    <location>
        <begin position="370"/>
        <end position="390"/>
    </location>
</feature>
<dbReference type="GO" id="GO:0005524">
    <property type="term" value="F:ATP binding"/>
    <property type="evidence" value="ECO:0007669"/>
    <property type="project" value="UniProtKB-KW"/>
</dbReference>
<evidence type="ECO:0000313" key="12">
    <source>
        <dbReference type="EMBL" id="ORB07186.1"/>
    </source>
</evidence>
<dbReference type="SMART" id="SM00220">
    <property type="entry name" value="S_TKc"/>
    <property type="match status" value="1"/>
</dbReference>
<keyword evidence="10" id="KW-0812">Transmembrane</keyword>
<dbReference type="CDD" id="cd14014">
    <property type="entry name" value="STKc_PknB_like"/>
    <property type="match status" value="1"/>
</dbReference>
<evidence type="ECO:0000256" key="5">
    <source>
        <dbReference type="ARBA" id="ARBA00022777"/>
    </source>
</evidence>
<dbReference type="PROSITE" id="PS00108">
    <property type="entry name" value="PROTEIN_KINASE_ST"/>
    <property type="match status" value="1"/>
</dbReference>
<gene>
    <name evidence="12" type="ORF">BST27_09720</name>
</gene>
<evidence type="ECO:0000256" key="2">
    <source>
        <dbReference type="ARBA" id="ARBA00022527"/>
    </source>
</evidence>
<keyword evidence="3" id="KW-0808">Transferase</keyword>
<evidence type="ECO:0000256" key="1">
    <source>
        <dbReference type="ARBA" id="ARBA00012513"/>
    </source>
</evidence>
<dbReference type="RefSeq" id="WP_069420164.1">
    <property type="nucleotide sequence ID" value="NZ_CBCRZH010000089.1"/>
</dbReference>
<dbReference type="InterPro" id="IPR000719">
    <property type="entry name" value="Prot_kinase_dom"/>
</dbReference>
<dbReference type="Gene3D" id="3.30.200.20">
    <property type="entry name" value="Phosphorylase Kinase, domain 1"/>
    <property type="match status" value="1"/>
</dbReference>
<dbReference type="OrthoDB" id="5169909at2"/>
<feature type="transmembrane region" description="Helical" evidence="10">
    <location>
        <begin position="307"/>
        <end position="328"/>
    </location>
</feature>
<sequence length="502" mass="53130">MPIANGAVFAGYTIERLLGAGGMGEVYLAQHPRLPKQEALKILPADVSANKEYRQRFAREADIAASLWHSHIVDVHDRGEYEGQLWIAMEYVQGTDAAQLMRKRFPRGMPPEDVVEIVSAVADALDYAHERHLLHRDVKPANILLTDRRTAGDRRILLADFGIARDTNDANGLTATNMTVGTVLYAAPEQLTGKDLDGRADQYALAVTAFHLLAGKPPFAHSNPAVVIGKHLSSSPPKLARLRPDLAPVDDVLATAMAKKPLHRFDTCRDFAAALGDAVAGSTSSAESTQVAPPIPTPRRDAPDRRLAMIAGGIAALIAVGVVAYIGARLAQPSSAPTTAVAPYPSAIPPATATMAPPETVTHTQPPVTITQSAAPPSVGTPTRTTTSPVGQGGDLGLSTPIRNPACNGQGIVVLGSVTTPGLYAVGVQRLLDAYPGALYLRTDQSCPSLRQRTTEGNPIYAVYVPAGMTQSAVCAKVRAAGGNAYGKWLNYTTDPEYIIPC</sequence>
<dbReference type="PANTHER" id="PTHR43289:SF6">
    <property type="entry name" value="SERINE_THREONINE-PROTEIN KINASE NEKL-3"/>
    <property type="match status" value="1"/>
</dbReference>
<dbReference type="GO" id="GO:0080090">
    <property type="term" value="P:regulation of primary metabolic process"/>
    <property type="evidence" value="ECO:0007669"/>
    <property type="project" value="UniProtKB-ARBA"/>
</dbReference>
<feature type="domain" description="Protein kinase" evidence="11">
    <location>
        <begin position="12"/>
        <end position="280"/>
    </location>
</feature>
<dbReference type="SUPFAM" id="SSF56112">
    <property type="entry name" value="Protein kinase-like (PK-like)"/>
    <property type="match status" value="1"/>
</dbReference>
<feature type="region of interest" description="Disordered" evidence="9">
    <location>
        <begin position="282"/>
        <end position="302"/>
    </location>
</feature>
<reference evidence="12 13" key="1">
    <citation type="submission" date="2017-02" db="EMBL/GenBank/DDBJ databases">
        <title>The new phylogeny of genus Mycobacterium.</title>
        <authorList>
            <person name="Tortoli E."/>
            <person name="Trovato A."/>
            <person name="Cirillo D.M."/>
        </authorList>
    </citation>
    <scope>NUCLEOTIDE SEQUENCE [LARGE SCALE GENOMIC DNA]</scope>
    <source>
        <strain evidence="12 13">DSM 44049</strain>
    </source>
</reference>
<evidence type="ECO:0000256" key="7">
    <source>
        <dbReference type="ARBA" id="ARBA00047899"/>
    </source>
</evidence>
<protein>
    <recommendedName>
        <fullName evidence="1">non-specific serine/threonine protein kinase</fullName>
        <ecNumber evidence="1">2.7.11.1</ecNumber>
    </recommendedName>
</protein>